<dbReference type="AlphaFoldDB" id="A0A660CIY0"/>
<gene>
    <name evidence="2" type="ORF">JD82_02786</name>
</gene>
<sequence>MTDFGRGVQRSSENGREYAQSAGNGGCTIAISVTKSSRVDIQVSGIDDLKACDMANALVEVAEPRIPQG</sequence>
<evidence type="ECO:0000256" key="1">
    <source>
        <dbReference type="SAM" id="MobiDB-lite"/>
    </source>
</evidence>
<name>A0A660CIY0_9PSEU</name>
<evidence type="ECO:0000313" key="2">
    <source>
        <dbReference type="EMBL" id="TWH20935.1"/>
    </source>
</evidence>
<proteinExistence type="predicted"/>
<evidence type="ECO:0000313" key="3">
    <source>
        <dbReference type="Proteomes" id="UP000317303"/>
    </source>
</evidence>
<accession>A0A660CIY0</accession>
<feature type="region of interest" description="Disordered" evidence="1">
    <location>
        <begin position="1"/>
        <end position="23"/>
    </location>
</feature>
<dbReference type="Proteomes" id="UP000317303">
    <property type="component" value="Unassembled WGS sequence"/>
</dbReference>
<organism evidence="2 3">
    <name type="scientific">Prauserella rugosa</name>
    <dbReference type="NCBI Taxonomy" id="43354"/>
    <lineage>
        <taxon>Bacteria</taxon>
        <taxon>Bacillati</taxon>
        <taxon>Actinomycetota</taxon>
        <taxon>Actinomycetes</taxon>
        <taxon>Pseudonocardiales</taxon>
        <taxon>Pseudonocardiaceae</taxon>
        <taxon>Prauserella</taxon>
    </lineage>
</organism>
<keyword evidence="3" id="KW-1185">Reference proteome</keyword>
<comment type="caution">
    <text evidence="2">The sequence shown here is derived from an EMBL/GenBank/DDBJ whole genome shotgun (WGS) entry which is preliminary data.</text>
</comment>
<dbReference type="EMBL" id="VLJV01000001">
    <property type="protein sequence ID" value="TWH20935.1"/>
    <property type="molecule type" value="Genomic_DNA"/>
</dbReference>
<evidence type="ECO:0008006" key="4">
    <source>
        <dbReference type="Google" id="ProtNLM"/>
    </source>
</evidence>
<protein>
    <recommendedName>
        <fullName evidence="4">PknH-like extracellular domain-containing protein</fullName>
    </recommendedName>
</protein>
<reference evidence="2 3" key="1">
    <citation type="submission" date="2019-07" db="EMBL/GenBank/DDBJ databases">
        <title>R&amp;d 2014.</title>
        <authorList>
            <person name="Klenk H.-P."/>
        </authorList>
    </citation>
    <scope>NUCLEOTIDE SEQUENCE [LARGE SCALE GENOMIC DNA]</scope>
    <source>
        <strain evidence="2 3">DSM 43194</strain>
    </source>
</reference>